<keyword evidence="5" id="KW-1185">Reference proteome</keyword>
<reference evidence="4" key="1">
    <citation type="submission" date="2020-06" db="EMBL/GenBank/DDBJ databases">
        <title>Legume-microbial interactions unlock mineral nutrients during tropical forest succession.</title>
        <authorList>
            <person name="Epihov D.Z."/>
        </authorList>
    </citation>
    <scope>NUCLEOTIDE SEQUENCE [LARGE SCALE GENOMIC DNA]</scope>
    <source>
        <strain evidence="4">Pan2503</strain>
    </source>
</reference>
<sequence>MAAGSVADLAHTFPFGIEEEYFLVDAKTKAIALMVPEALFAIAKASSEGRIKGEFLRQQIEVTTKPHVEMTEARAELRQLRHKLAGMLAPHGLGILAAGTHPTAAWTDAQQTKAERYDNVMHDLQMIGRRNMLCGMHVHVELPNPKARIDVMTRMLPYLPIFIALATSSPFWQSQHTGLLGYRLAAYDELPRTGVPELFRRVEDYELYVDTLVQAGVMPDASYIWWAMRPSVSNPTLELRAPDCCSRLDDTVAIAALYRTLVRRVFLNPQLNASLTALSRAIVVENKWRAQRYGVHENFVNGLDPRGVPFAQWLDQVIEEATADAVALGCLNEVLHCRAIVTNGTSADAQLAIYHRARGKGAEREEALTAVNEWLAEATLEGGDPEQQLQLRKTPYLGAAGAGVFNHPDGPMLHAPRHAE</sequence>
<evidence type="ECO:0000256" key="3">
    <source>
        <dbReference type="ARBA" id="ARBA00022840"/>
    </source>
</evidence>
<dbReference type="HAMAP" id="MF_01609">
    <property type="entry name" value="Glu_cys_ligase_2"/>
    <property type="match status" value="1"/>
</dbReference>
<dbReference type="Proteomes" id="UP000567293">
    <property type="component" value="Unassembled WGS sequence"/>
</dbReference>
<dbReference type="PANTHER" id="PTHR36510:SF1">
    <property type="entry name" value="GLUTAMATE--CYSTEINE LIGASE 2-RELATED"/>
    <property type="match status" value="1"/>
</dbReference>
<dbReference type="Pfam" id="PF04107">
    <property type="entry name" value="GCS2"/>
    <property type="match status" value="1"/>
</dbReference>
<dbReference type="EMBL" id="JACDQQ010002813">
    <property type="protein sequence ID" value="MBA0089060.1"/>
    <property type="molecule type" value="Genomic_DNA"/>
</dbReference>
<evidence type="ECO:0000313" key="4">
    <source>
        <dbReference type="EMBL" id="MBA0089060.1"/>
    </source>
</evidence>
<evidence type="ECO:0000256" key="1">
    <source>
        <dbReference type="ARBA" id="ARBA00022598"/>
    </source>
</evidence>
<dbReference type="NCBIfam" id="TIGR02050">
    <property type="entry name" value="gshA_cyan_rel"/>
    <property type="match status" value="1"/>
</dbReference>
<evidence type="ECO:0000313" key="5">
    <source>
        <dbReference type="Proteomes" id="UP000567293"/>
    </source>
</evidence>
<gene>
    <name evidence="4" type="ORF">HRJ53_29060</name>
</gene>
<keyword evidence="3" id="KW-0067">ATP-binding</keyword>
<dbReference type="InterPro" id="IPR011793">
    <property type="entry name" value="YbdK"/>
</dbReference>
<organism evidence="4 5">
    <name type="scientific">Candidatus Acidiferrum panamense</name>
    <dbReference type="NCBI Taxonomy" id="2741543"/>
    <lineage>
        <taxon>Bacteria</taxon>
        <taxon>Pseudomonadati</taxon>
        <taxon>Acidobacteriota</taxon>
        <taxon>Terriglobia</taxon>
        <taxon>Candidatus Acidiferrales</taxon>
        <taxon>Candidatus Acidiferrum</taxon>
    </lineage>
</organism>
<name>A0A7V8NX14_9BACT</name>
<dbReference type="GO" id="GO:0042398">
    <property type="term" value="P:modified amino acid biosynthetic process"/>
    <property type="evidence" value="ECO:0007669"/>
    <property type="project" value="InterPro"/>
</dbReference>
<dbReference type="InterPro" id="IPR050141">
    <property type="entry name" value="GCL_type2/YbdK_subfam"/>
</dbReference>
<dbReference type="SUPFAM" id="SSF55931">
    <property type="entry name" value="Glutamine synthetase/guanido kinase"/>
    <property type="match status" value="1"/>
</dbReference>
<dbReference type="InterPro" id="IPR014746">
    <property type="entry name" value="Gln_synth/guanido_kin_cat_dom"/>
</dbReference>
<dbReference type="PANTHER" id="PTHR36510">
    <property type="entry name" value="GLUTAMATE--CYSTEINE LIGASE 2-RELATED"/>
    <property type="match status" value="1"/>
</dbReference>
<dbReference type="GO" id="GO:0004357">
    <property type="term" value="F:glutamate-cysteine ligase activity"/>
    <property type="evidence" value="ECO:0007669"/>
    <property type="project" value="InterPro"/>
</dbReference>
<keyword evidence="2" id="KW-0547">Nucleotide-binding</keyword>
<evidence type="ECO:0000256" key="2">
    <source>
        <dbReference type="ARBA" id="ARBA00022741"/>
    </source>
</evidence>
<dbReference type="InterPro" id="IPR006336">
    <property type="entry name" value="GCS2"/>
</dbReference>
<dbReference type="Gene3D" id="3.30.590.20">
    <property type="match status" value="1"/>
</dbReference>
<protein>
    <submittedName>
        <fullName evidence="4">Carboxylate-amine ligase</fullName>
    </submittedName>
</protein>
<accession>A0A7V8NX14</accession>
<dbReference type="AlphaFoldDB" id="A0A7V8NX14"/>
<feature type="non-terminal residue" evidence="4">
    <location>
        <position position="420"/>
    </location>
</feature>
<keyword evidence="1 4" id="KW-0436">Ligase</keyword>
<proteinExistence type="inferred from homology"/>
<dbReference type="GO" id="GO:0005524">
    <property type="term" value="F:ATP binding"/>
    <property type="evidence" value="ECO:0007669"/>
    <property type="project" value="UniProtKB-KW"/>
</dbReference>
<dbReference type="NCBIfam" id="NF010039">
    <property type="entry name" value="PRK13515.1"/>
    <property type="match status" value="1"/>
</dbReference>
<comment type="caution">
    <text evidence="4">The sequence shown here is derived from an EMBL/GenBank/DDBJ whole genome shotgun (WGS) entry which is preliminary data.</text>
</comment>